<keyword evidence="1 2" id="KW-0238">DNA-binding</keyword>
<keyword evidence="5" id="KW-1185">Reference proteome</keyword>
<evidence type="ECO:0000256" key="2">
    <source>
        <dbReference type="HAMAP-Rule" id="MF_00274"/>
    </source>
</evidence>
<dbReference type="RefSeq" id="WP_074200784.1">
    <property type="nucleotide sequence ID" value="NZ_FSRE01000001.1"/>
</dbReference>
<dbReference type="AlphaFoldDB" id="A0A1N6DXZ7"/>
<evidence type="ECO:0000313" key="4">
    <source>
        <dbReference type="EMBL" id="SIN75659.1"/>
    </source>
</evidence>
<evidence type="ECO:0000256" key="1">
    <source>
        <dbReference type="ARBA" id="ARBA00023125"/>
    </source>
</evidence>
<dbReference type="GO" id="GO:0003677">
    <property type="term" value="F:DNA binding"/>
    <property type="evidence" value="ECO:0007669"/>
    <property type="project" value="UniProtKB-UniRule"/>
</dbReference>
<protein>
    <recommendedName>
        <fullName evidence="2">Nucleoid-associated protein SAMN05443662_0481</fullName>
    </recommendedName>
</protein>
<organism evidence="4 5">
    <name type="scientific">Sulfurivirga caldicuralii</name>
    <dbReference type="NCBI Taxonomy" id="364032"/>
    <lineage>
        <taxon>Bacteria</taxon>
        <taxon>Pseudomonadati</taxon>
        <taxon>Pseudomonadota</taxon>
        <taxon>Gammaproteobacteria</taxon>
        <taxon>Thiotrichales</taxon>
        <taxon>Piscirickettsiaceae</taxon>
        <taxon>Sulfurivirga</taxon>
    </lineage>
</organism>
<dbReference type="PANTHER" id="PTHR33449">
    <property type="entry name" value="NUCLEOID-ASSOCIATED PROTEIN YBAB"/>
    <property type="match status" value="1"/>
</dbReference>
<dbReference type="NCBIfam" id="TIGR00103">
    <property type="entry name" value="DNA_YbaB_EbfC"/>
    <property type="match status" value="1"/>
</dbReference>
<dbReference type="SUPFAM" id="SSF82607">
    <property type="entry name" value="YbaB-like"/>
    <property type="match status" value="1"/>
</dbReference>
<dbReference type="Proteomes" id="UP000198461">
    <property type="component" value="Unassembled WGS sequence"/>
</dbReference>
<keyword evidence="3" id="KW-0175">Coiled coil</keyword>
<dbReference type="OrthoDB" id="9808738at2"/>
<dbReference type="GO" id="GO:0043590">
    <property type="term" value="C:bacterial nucleoid"/>
    <property type="evidence" value="ECO:0007669"/>
    <property type="project" value="UniProtKB-UniRule"/>
</dbReference>
<dbReference type="Pfam" id="PF02575">
    <property type="entry name" value="YbaB_DNA_bd"/>
    <property type="match status" value="1"/>
</dbReference>
<proteinExistence type="inferred from homology"/>
<dbReference type="PANTHER" id="PTHR33449:SF1">
    <property type="entry name" value="NUCLEOID-ASSOCIATED PROTEIN YBAB"/>
    <property type="match status" value="1"/>
</dbReference>
<dbReference type="GO" id="GO:0005829">
    <property type="term" value="C:cytosol"/>
    <property type="evidence" value="ECO:0007669"/>
    <property type="project" value="TreeGrafter"/>
</dbReference>
<keyword evidence="2" id="KW-0963">Cytoplasm</keyword>
<dbReference type="EMBL" id="FSRE01000001">
    <property type="protein sequence ID" value="SIN75659.1"/>
    <property type="molecule type" value="Genomic_DNA"/>
</dbReference>
<comment type="subunit">
    <text evidence="2">Homodimer.</text>
</comment>
<dbReference type="InterPro" id="IPR004401">
    <property type="entry name" value="YbaB/EbfC"/>
</dbReference>
<dbReference type="InterPro" id="IPR036894">
    <property type="entry name" value="YbaB-like_sf"/>
</dbReference>
<comment type="similarity">
    <text evidence="2">Belongs to the YbaB/EbfC family.</text>
</comment>
<feature type="coiled-coil region" evidence="3">
    <location>
        <begin position="8"/>
        <end position="35"/>
    </location>
</feature>
<gene>
    <name evidence="4" type="ORF">SAMN05443662_0481</name>
</gene>
<dbReference type="PIRSF" id="PIRSF004555">
    <property type="entry name" value="UCP004555"/>
    <property type="match status" value="1"/>
</dbReference>
<name>A0A1N6DXZ7_9GAMM</name>
<evidence type="ECO:0000313" key="5">
    <source>
        <dbReference type="Proteomes" id="UP000198461"/>
    </source>
</evidence>
<sequence length="109" mass="11741">MFGGKSGIAGLMKQAQEVQKKMQEAQDAIARMEVTGEAGGGLIKVTMTGKHELVKVEIDDSLMDDKEMLEDLIVAGVNSAVRKVEEETQQRMAEVTGGLNLPGGMNFPF</sequence>
<dbReference type="HAMAP" id="MF_00274">
    <property type="entry name" value="DNA_YbaB_EbfC"/>
    <property type="match status" value="1"/>
</dbReference>
<comment type="function">
    <text evidence="2">Binds to DNA and alters its conformation. May be involved in regulation of gene expression, nucleoid organization and DNA protection.</text>
</comment>
<comment type="subcellular location">
    <subcellularLocation>
        <location evidence="2">Cytoplasm</location>
        <location evidence="2">Nucleoid</location>
    </subcellularLocation>
</comment>
<dbReference type="Gene3D" id="3.30.1310.10">
    <property type="entry name" value="Nucleoid-associated protein YbaB-like domain"/>
    <property type="match status" value="1"/>
</dbReference>
<reference evidence="4 5" key="1">
    <citation type="submission" date="2016-11" db="EMBL/GenBank/DDBJ databases">
        <authorList>
            <person name="Jaros S."/>
            <person name="Januszkiewicz K."/>
            <person name="Wedrychowicz H."/>
        </authorList>
    </citation>
    <scope>NUCLEOTIDE SEQUENCE [LARGE SCALE GENOMIC DNA]</scope>
    <source>
        <strain evidence="4 5">DSM 17737</strain>
    </source>
</reference>
<dbReference type="STRING" id="364032.SAMN05443662_0481"/>
<evidence type="ECO:0000256" key="3">
    <source>
        <dbReference type="SAM" id="Coils"/>
    </source>
</evidence>
<accession>A0A1N6DXZ7</accession>